<feature type="binding site" evidence="7">
    <location>
        <position position="149"/>
    </location>
    <ligand>
        <name>Zn(2+)</name>
        <dbReference type="ChEBI" id="CHEBI:29105"/>
        <label>1</label>
    </ligand>
</feature>
<dbReference type="PANTHER" id="PTHR10201:SF310">
    <property type="entry name" value="MMP-LIKE PROTEIN"/>
    <property type="match status" value="1"/>
</dbReference>
<keyword evidence="3 7" id="KW-0479">Metal-binding</keyword>
<sequence>MLPLSFSCFPVIIILVTKQIVFTTSHEHHASPEFPTSLTNSHRVVPSDIALEIFPNSHQLLSRRKRYVVRKKRWNRNLLTWRLDLRNVKEEDEYVIRATLHRAFHEWSSVSNVRFEEVKKPPANIVIGFERGRHQDAFPFDGKDGVVAHAFYPRDGRLHFDADEDWTLNSDQGVNLFQTAVHEIGHLLGLEHSVDPRAVMFSAKRPYDPDFTLGDDDVRAIRVLFPFSDDMEDSQAFEKPVKYGDADQEMTISQVVENLLGGPPPVTAKPFVITSDELTFPFPLPRTNGLSKSTLVQ</sequence>
<feature type="active site" evidence="6">
    <location>
        <position position="183"/>
    </location>
</feature>
<dbReference type="OMA" id="VVRKKRW"/>
<dbReference type="InterPro" id="IPR001818">
    <property type="entry name" value="Pept_M10_metallopeptidase"/>
</dbReference>
<feature type="binding site" evidence="7">
    <location>
        <position position="200"/>
    </location>
    <ligand>
        <name>Zn(2+)</name>
        <dbReference type="ChEBI" id="CHEBI:29105"/>
        <label>2</label>
        <note>catalytic</note>
    </ligand>
</feature>
<keyword evidence="2" id="KW-0645">Protease</keyword>
<feature type="binding site" evidence="7">
    <location>
        <position position="164"/>
    </location>
    <ligand>
        <name>Ca(2+)</name>
        <dbReference type="ChEBI" id="CHEBI:29108"/>
        <label>1</label>
    </ligand>
</feature>
<evidence type="ECO:0000256" key="7">
    <source>
        <dbReference type="PIRSR" id="PIRSR621190-2"/>
    </source>
</evidence>
<feature type="binding site" evidence="7">
    <location>
        <position position="134"/>
    </location>
    <ligand>
        <name>Zn(2+)</name>
        <dbReference type="ChEBI" id="CHEBI:29105"/>
        <label>1</label>
    </ligand>
</feature>
<comment type="cofactor">
    <cofactor evidence="7">
        <name>Ca(2+)</name>
        <dbReference type="ChEBI" id="CHEBI:29108"/>
    </cofactor>
    <text evidence="7">Can bind about 5 Ca(2+) ions per subunit.</text>
</comment>
<dbReference type="Pfam" id="PF00413">
    <property type="entry name" value="Peptidase_M10"/>
    <property type="match status" value="1"/>
</dbReference>
<dbReference type="WBParaSite" id="HCON_00068120-00001">
    <property type="protein sequence ID" value="HCON_00068120-00001"/>
    <property type="gene ID" value="HCON_00068120"/>
</dbReference>
<comment type="similarity">
    <text evidence="1">Belongs to the peptidase M10A family.</text>
</comment>
<evidence type="ECO:0000256" key="3">
    <source>
        <dbReference type="ARBA" id="ARBA00022723"/>
    </source>
</evidence>
<organism evidence="10 11">
    <name type="scientific">Haemonchus contortus</name>
    <name type="common">Barber pole worm</name>
    <dbReference type="NCBI Taxonomy" id="6289"/>
    <lineage>
        <taxon>Eukaryota</taxon>
        <taxon>Metazoa</taxon>
        <taxon>Ecdysozoa</taxon>
        <taxon>Nematoda</taxon>
        <taxon>Chromadorea</taxon>
        <taxon>Rhabditida</taxon>
        <taxon>Rhabditina</taxon>
        <taxon>Rhabditomorpha</taxon>
        <taxon>Strongyloidea</taxon>
        <taxon>Trichostrongylidae</taxon>
        <taxon>Haemonchus</taxon>
    </lineage>
</organism>
<feature type="domain" description="Peptidase metallopeptidase" evidence="9">
    <location>
        <begin position="70"/>
        <end position="227"/>
    </location>
</feature>
<dbReference type="InterPro" id="IPR021190">
    <property type="entry name" value="Pept_M10A"/>
</dbReference>
<evidence type="ECO:0000256" key="8">
    <source>
        <dbReference type="SAM" id="SignalP"/>
    </source>
</evidence>
<dbReference type="OrthoDB" id="406838at2759"/>
<dbReference type="GO" id="GO:0031012">
    <property type="term" value="C:extracellular matrix"/>
    <property type="evidence" value="ECO:0007669"/>
    <property type="project" value="InterPro"/>
</dbReference>
<dbReference type="Gene3D" id="3.40.390.10">
    <property type="entry name" value="Collagenase (Catalytic Domain)"/>
    <property type="match status" value="1"/>
</dbReference>
<evidence type="ECO:0000259" key="9">
    <source>
        <dbReference type="SMART" id="SM00235"/>
    </source>
</evidence>
<keyword evidence="5 7" id="KW-0862">Zinc</keyword>
<evidence type="ECO:0000256" key="1">
    <source>
        <dbReference type="ARBA" id="ARBA00010370"/>
    </source>
</evidence>
<dbReference type="SUPFAM" id="SSF55486">
    <property type="entry name" value="Metalloproteases ('zincins'), catalytic domain"/>
    <property type="match status" value="1"/>
</dbReference>
<dbReference type="PRINTS" id="PR00138">
    <property type="entry name" value="MATRIXIN"/>
</dbReference>
<feature type="signal peptide" evidence="8">
    <location>
        <begin position="1"/>
        <end position="23"/>
    </location>
</feature>
<comment type="cofactor">
    <cofactor evidence="7">
        <name>Zn(2+)</name>
        <dbReference type="ChEBI" id="CHEBI:29105"/>
    </cofactor>
    <text evidence="7">Binds 2 Zn(2+) ions per subunit.</text>
</comment>
<dbReference type="GO" id="GO:0006508">
    <property type="term" value="P:proteolysis"/>
    <property type="evidence" value="ECO:0007669"/>
    <property type="project" value="UniProtKB-KW"/>
</dbReference>
<dbReference type="InterPro" id="IPR033739">
    <property type="entry name" value="M10A_MMP"/>
</dbReference>
<reference evidence="11" key="1">
    <citation type="submission" date="2020-12" db="UniProtKB">
        <authorList>
            <consortium name="WormBaseParasite"/>
        </authorList>
    </citation>
    <scope>IDENTIFICATION</scope>
    <source>
        <strain evidence="11">MHco3</strain>
    </source>
</reference>
<keyword evidence="4" id="KW-0378">Hydrolase</keyword>
<feature type="binding site" evidence="7">
    <location>
        <position position="161"/>
    </location>
    <ligand>
        <name>Ca(2+)</name>
        <dbReference type="ChEBI" id="CHEBI:29108"/>
        <label>3</label>
    </ligand>
</feature>
<feature type="binding site" evidence="7">
    <location>
        <position position="136"/>
    </location>
    <ligand>
        <name>Zn(2+)</name>
        <dbReference type="ChEBI" id="CHEBI:29105"/>
        <label>1</label>
    </ligand>
</feature>
<dbReference type="SMART" id="SM00235">
    <property type="entry name" value="ZnMc"/>
    <property type="match status" value="1"/>
</dbReference>
<keyword evidence="7" id="KW-0106">Calcium</keyword>
<accession>A0A7I4Y861</accession>
<dbReference type="GO" id="GO:0004222">
    <property type="term" value="F:metalloendopeptidase activity"/>
    <property type="evidence" value="ECO:0007669"/>
    <property type="project" value="InterPro"/>
</dbReference>
<dbReference type="GO" id="GO:0030574">
    <property type="term" value="P:collagen catabolic process"/>
    <property type="evidence" value="ECO:0007669"/>
    <property type="project" value="TreeGrafter"/>
</dbReference>
<feature type="binding site" evidence="7">
    <location>
        <position position="182"/>
    </location>
    <ligand>
        <name>Zn(2+)</name>
        <dbReference type="ChEBI" id="CHEBI:29105"/>
        <label>2</label>
        <note>catalytic</note>
    </ligand>
</feature>
<evidence type="ECO:0000313" key="11">
    <source>
        <dbReference type="WBParaSite" id="HCON_00068120-00001"/>
    </source>
</evidence>
<protein>
    <submittedName>
        <fullName evidence="11">ZnMc domain-containing protein</fullName>
    </submittedName>
</protein>
<evidence type="ECO:0000256" key="6">
    <source>
        <dbReference type="PIRSR" id="PIRSR621190-1"/>
    </source>
</evidence>
<feature type="binding site" evidence="7">
    <location>
        <position position="186"/>
    </location>
    <ligand>
        <name>Zn(2+)</name>
        <dbReference type="ChEBI" id="CHEBI:29105"/>
        <label>2</label>
        <note>catalytic</note>
    </ligand>
</feature>
<dbReference type="PANTHER" id="PTHR10201">
    <property type="entry name" value="MATRIX METALLOPROTEINASE"/>
    <property type="match status" value="1"/>
</dbReference>
<keyword evidence="8" id="KW-0732">Signal</keyword>
<feature type="chain" id="PRO_5029791965" evidence="8">
    <location>
        <begin position="24"/>
        <end position="297"/>
    </location>
</feature>
<evidence type="ECO:0000256" key="4">
    <source>
        <dbReference type="ARBA" id="ARBA00022801"/>
    </source>
</evidence>
<dbReference type="AlphaFoldDB" id="A0A7I4Y861"/>
<dbReference type="Proteomes" id="UP000025227">
    <property type="component" value="Unplaced"/>
</dbReference>
<dbReference type="GO" id="GO:0030198">
    <property type="term" value="P:extracellular matrix organization"/>
    <property type="evidence" value="ECO:0007669"/>
    <property type="project" value="TreeGrafter"/>
</dbReference>
<dbReference type="CDD" id="cd04278">
    <property type="entry name" value="ZnMc_MMP"/>
    <property type="match status" value="1"/>
</dbReference>
<proteinExistence type="inferred from homology"/>
<dbReference type="GO" id="GO:0008270">
    <property type="term" value="F:zinc ion binding"/>
    <property type="evidence" value="ECO:0007669"/>
    <property type="project" value="InterPro"/>
</dbReference>
<name>A0A7I4Y861_HAECO</name>
<evidence type="ECO:0000256" key="2">
    <source>
        <dbReference type="ARBA" id="ARBA00022670"/>
    </source>
</evidence>
<feature type="binding site" evidence="7">
    <location>
        <position position="159"/>
    </location>
    <ligand>
        <name>Zn(2+)</name>
        <dbReference type="ChEBI" id="CHEBI:29105"/>
        <label>1</label>
    </ligand>
</feature>
<dbReference type="InterPro" id="IPR006026">
    <property type="entry name" value="Peptidase_Metallo"/>
</dbReference>
<feature type="binding site" evidence="7">
    <location>
        <position position="192"/>
    </location>
    <ligand>
        <name>Zn(2+)</name>
        <dbReference type="ChEBI" id="CHEBI:29105"/>
        <label>2</label>
        <note>catalytic</note>
    </ligand>
</feature>
<keyword evidence="10" id="KW-1185">Reference proteome</keyword>
<evidence type="ECO:0000256" key="5">
    <source>
        <dbReference type="ARBA" id="ARBA00022833"/>
    </source>
</evidence>
<dbReference type="InterPro" id="IPR024079">
    <property type="entry name" value="MetalloPept_cat_dom_sf"/>
</dbReference>
<feature type="binding site" evidence="7">
    <location>
        <position position="141"/>
    </location>
    <ligand>
        <name>Ca(2+)</name>
        <dbReference type="ChEBI" id="CHEBI:29108"/>
        <label>3</label>
    </ligand>
</feature>
<feature type="binding site" evidence="7">
    <location>
        <position position="164"/>
    </location>
    <ligand>
        <name>Ca(2+)</name>
        <dbReference type="ChEBI" id="CHEBI:29108"/>
        <label>3</label>
    </ligand>
</feature>
<evidence type="ECO:0000313" key="10">
    <source>
        <dbReference type="Proteomes" id="UP000025227"/>
    </source>
</evidence>
<feature type="binding site" evidence="7">
    <location>
        <position position="142"/>
    </location>
    <ligand>
        <name>Ca(2+)</name>
        <dbReference type="ChEBI" id="CHEBI:29108"/>
        <label>3</label>
    </ligand>
</feature>